<dbReference type="Proteomes" id="UP000247702">
    <property type="component" value="Unassembled WGS sequence"/>
</dbReference>
<gene>
    <name evidence="1" type="ORF">RclHR1_03130026</name>
</gene>
<proteinExistence type="predicted"/>
<sequence>PIHCFRNEYHLPIHPVLDRVCLTSKYVTFIRNKYSKQSILEGFKLATRTPAMSFTADSISSPQSTSYPSFMYLFIACETLLSIN</sequence>
<evidence type="ECO:0000313" key="2">
    <source>
        <dbReference type="Proteomes" id="UP000247702"/>
    </source>
</evidence>
<name>A0A2Z6R7C2_9GLOM</name>
<reference evidence="1 2" key="1">
    <citation type="submission" date="2017-11" db="EMBL/GenBank/DDBJ databases">
        <title>The genome of Rhizophagus clarus HR1 reveals common genetic basis of auxotrophy among arbuscular mycorrhizal fungi.</title>
        <authorList>
            <person name="Kobayashi Y."/>
        </authorList>
    </citation>
    <scope>NUCLEOTIDE SEQUENCE [LARGE SCALE GENOMIC DNA]</scope>
    <source>
        <strain evidence="1 2">HR1</strain>
    </source>
</reference>
<organism evidence="1 2">
    <name type="scientific">Rhizophagus clarus</name>
    <dbReference type="NCBI Taxonomy" id="94130"/>
    <lineage>
        <taxon>Eukaryota</taxon>
        <taxon>Fungi</taxon>
        <taxon>Fungi incertae sedis</taxon>
        <taxon>Mucoromycota</taxon>
        <taxon>Glomeromycotina</taxon>
        <taxon>Glomeromycetes</taxon>
        <taxon>Glomerales</taxon>
        <taxon>Glomeraceae</taxon>
        <taxon>Rhizophagus</taxon>
    </lineage>
</organism>
<evidence type="ECO:0000313" key="1">
    <source>
        <dbReference type="EMBL" id="GBB98085.1"/>
    </source>
</evidence>
<protein>
    <submittedName>
        <fullName evidence="1">Uncharacterized protein</fullName>
    </submittedName>
</protein>
<dbReference type="EMBL" id="BEXD01002369">
    <property type="protein sequence ID" value="GBB98085.1"/>
    <property type="molecule type" value="Genomic_DNA"/>
</dbReference>
<feature type="non-terminal residue" evidence="1">
    <location>
        <position position="1"/>
    </location>
</feature>
<accession>A0A2Z6R7C2</accession>
<dbReference type="AlphaFoldDB" id="A0A2Z6R7C2"/>
<comment type="caution">
    <text evidence="1">The sequence shown here is derived from an EMBL/GenBank/DDBJ whole genome shotgun (WGS) entry which is preliminary data.</text>
</comment>
<keyword evidence="2" id="KW-1185">Reference proteome</keyword>